<dbReference type="Gene3D" id="3.40.50.300">
    <property type="entry name" value="P-loop containing nucleotide triphosphate hydrolases"/>
    <property type="match status" value="1"/>
</dbReference>
<dbReference type="InterPro" id="IPR036869">
    <property type="entry name" value="J_dom_sf"/>
</dbReference>
<dbReference type="RefSeq" id="XP_013775133.1">
    <property type="nucleotide sequence ID" value="XM_013919679.2"/>
</dbReference>
<dbReference type="PRINTS" id="PR00625">
    <property type="entry name" value="JDOMAIN"/>
</dbReference>
<dbReference type="Pfam" id="PF00226">
    <property type="entry name" value="DnaJ"/>
    <property type="match status" value="1"/>
</dbReference>
<keyword evidence="4" id="KW-1185">Reference proteome</keyword>
<evidence type="ECO:0000256" key="1">
    <source>
        <dbReference type="ARBA" id="ARBA00022741"/>
    </source>
</evidence>
<dbReference type="CDD" id="cd04119">
    <property type="entry name" value="RJL"/>
    <property type="match status" value="1"/>
</dbReference>
<dbReference type="SMART" id="SM00176">
    <property type="entry name" value="RAN"/>
    <property type="match status" value="1"/>
</dbReference>
<dbReference type="InterPro" id="IPR050227">
    <property type="entry name" value="Rab"/>
</dbReference>
<dbReference type="PROSITE" id="PS50076">
    <property type="entry name" value="DNAJ_2"/>
    <property type="match status" value="1"/>
</dbReference>
<dbReference type="PRINTS" id="PR00449">
    <property type="entry name" value="RASTRNSFRMNG"/>
</dbReference>
<name>A0ABM1B5C7_LIMPO</name>
<dbReference type="PROSITE" id="PS51419">
    <property type="entry name" value="RAB"/>
    <property type="match status" value="1"/>
</dbReference>
<dbReference type="CDD" id="cd06257">
    <property type="entry name" value="DnaJ"/>
    <property type="match status" value="1"/>
</dbReference>
<evidence type="ECO:0000259" key="3">
    <source>
        <dbReference type="PROSITE" id="PS50076"/>
    </source>
</evidence>
<dbReference type="Gene3D" id="1.10.287.110">
    <property type="entry name" value="DnaJ domain"/>
    <property type="match status" value="1"/>
</dbReference>
<keyword evidence="2" id="KW-0342">GTP-binding</keyword>
<dbReference type="GeneID" id="106459999"/>
<dbReference type="InterPro" id="IPR001806">
    <property type="entry name" value="Small_GTPase"/>
</dbReference>
<gene>
    <name evidence="5 6" type="primary">LOC106459999</name>
</gene>
<accession>A0ABM1B5C7</accession>
<dbReference type="SMART" id="SM00174">
    <property type="entry name" value="RHO"/>
    <property type="match status" value="1"/>
</dbReference>
<dbReference type="NCBIfam" id="TIGR00231">
    <property type="entry name" value="small_GTP"/>
    <property type="match status" value="1"/>
</dbReference>
<dbReference type="SUPFAM" id="SSF52540">
    <property type="entry name" value="P-loop containing nucleoside triphosphate hydrolases"/>
    <property type="match status" value="1"/>
</dbReference>
<dbReference type="RefSeq" id="XP_013775131.1">
    <property type="nucleotide sequence ID" value="XM_013919677.2"/>
</dbReference>
<dbReference type="SMART" id="SM00175">
    <property type="entry name" value="RAB"/>
    <property type="match status" value="1"/>
</dbReference>
<proteinExistence type="predicted"/>
<dbReference type="Proteomes" id="UP000694941">
    <property type="component" value="Unplaced"/>
</dbReference>
<dbReference type="PANTHER" id="PTHR47977">
    <property type="entry name" value="RAS-RELATED PROTEIN RAB"/>
    <property type="match status" value="1"/>
</dbReference>
<dbReference type="PROSITE" id="PS51421">
    <property type="entry name" value="RAS"/>
    <property type="match status" value="1"/>
</dbReference>
<dbReference type="InterPro" id="IPR001623">
    <property type="entry name" value="DnaJ_domain"/>
</dbReference>
<keyword evidence="1" id="KW-0547">Nucleotide-binding</keyword>
<dbReference type="SUPFAM" id="SSF46565">
    <property type="entry name" value="Chaperone J-domain"/>
    <property type="match status" value="1"/>
</dbReference>
<reference evidence="5 6" key="1">
    <citation type="submission" date="2025-05" db="UniProtKB">
        <authorList>
            <consortium name="RefSeq"/>
        </authorList>
    </citation>
    <scope>IDENTIFICATION</scope>
    <source>
        <tissue evidence="5 6">Muscle</tissue>
    </source>
</reference>
<dbReference type="SMART" id="SM00173">
    <property type="entry name" value="RAS"/>
    <property type="match status" value="1"/>
</dbReference>
<feature type="domain" description="J" evidence="3">
    <location>
        <begin position="211"/>
        <end position="268"/>
    </location>
</feature>
<evidence type="ECO:0000256" key="2">
    <source>
        <dbReference type="ARBA" id="ARBA00023134"/>
    </source>
</evidence>
<dbReference type="InterPro" id="IPR027417">
    <property type="entry name" value="P-loop_NTPase"/>
</dbReference>
<dbReference type="InterPro" id="IPR005225">
    <property type="entry name" value="Small_GTP-bd"/>
</dbReference>
<dbReference type="SMART" id="SM00271">
    <property type="entry name" value="DnaJ"/>
    <property type="match status" value="1"/>
</dbReference>
<evidence type="ECO:0000313" key="5">
    <source>
        <dbReference type="RefSeq" id="XP_013775131.1"/>
    </source>
</evidence>
<protein>
    <submittedName>
        <fullName evidence="5 6">DnaJ homolog subfamily C member 27-like</fullName>
    </submittedName>
</protein>
<dbReference type="Pfam" id="PF00071">
    <property type="entry name" value="Ras"/>
    <property type="match status" value="1"/>
</dbReference>
<organism evidence="4 5">
    <name type="scientific">Limulus polyphemus</name>
    <name type="common">Atlantic horseshoe crab</name>
    <dbReference type="NCBI Taxonomy" id="6850"/>
    <lineage>
        <taxon>Eukaryota</taxon>
        <taxon>Metazoa</taxon>
        <taxon>Ecdysozoa</taxon>
        <taxon>Arthropoda</taxon>
        <taxon>Chelicerata</taxon>
        <taxon>Merostomata</taxon>
        <taxon>Xiphosura</taxon>
        <taxon>Limulidae</taxon>
        <taxon>Limulus</taxon>
    </lineage>
</organism>
<sequence length="268" mass="30727">MDIRNKIKRIRRIKIISMGNTEVGKSCLIKRYCEKRFIGKYQPTIGIDYGLTKITLDDKEVRVNIFDMGGHPIFYEVRNEFYRDVHGAILTYDVSDRSSFQALNTWLEEMIRELGEQSAIENIVCVVCGNKCDKQRVVDEADGRLWSELHGFPYFETSALTGDGVADMFESLFRNILEMLEGNGRRVALRSTLGYTREQLEAVHKLRWATDEYDKLGLQPGATKDEINRAYRKLAVLLHPDKSVAPGSEEAFKTLVATRTSLLRYARS</sequence>
<evidence type="ECO:0000313" key="6">
    <source>
        <dbReference type="RefSeq" id="XP_013775133.1"/>
    </source>
</evidence>
<evidence type="ECO:0000313" key="4">
    <source>
        <dbReference type="Proteomes" id="UP000694941"/>
    </source>
</evidence>